<dbReference type="InterPro" id="IPR018763">
    <property type="entry name" value="DUF2334"/>
</dbReference>
<protein>
    <submittedName>
        <fullName evidence="1">DUF2334 domain-containing protein</fullName>
    </submittedName>
</protein>
<dbReference type="SUPFAM" id="SSF88713">
    <property type="entry name" value="Glycoside hydrolase/deacetylase"/>
    <property type="match status" value="1"/>
</dbReference>
<dbReference type="CDD" id="cd11374">
    <property type="entry name" value="CE4_u10"/>
    <property type="match status" value="1"/>
</dbReference>
<comment type="caution">
    <text evidence="1">The sequence shown here is derived from an EMBL/GenBank/DDBJ whole genome shotgun (WGS) entry which is preliminary data.</text>
</comment>
<name>A0A7Y7E6T4_STRMO</name>
<accession>A0A7Y7E6T4</accession>
<evidence type="ECO:0000313" key="2">
    <source>
        <dbReference type="Proteomes" id="UP000587462"/>
    </source>
</evidence>
<keyword evidence="2" id="KW-1185">Reference proteome</keyword>
<gene>
    <name evidence="1" type="ORF">HG542_08480</name>
</gene>
<reference evidence="1 2" key="1">
    <citation type="submission" date="2020-04" db="EMBL/GenBank/DDBJ databases">
        <title>Draft Genome Sequence of Streptomyces morookaense DSM 40503, an 8-azaguanine-producing strain.</title>
        <authorList>
            <person name="Qi J."/>
            <person name="Gao J.-M."/>
        </authorList>
    </citation>
    <scope>NUCLEOTIDE SEQUENCE [LARGE SCALE GENOMIC DNA]</scope>
    <source>
        <strain evidence="1 2">DSM 40503</strain>
    </source>
</reference>
<sequence length="255" mass="27131">MNASQSGSGGPGAPFVVSVHDVAPWSFEQSRHWLHDLDERGVPATLLLVPGSWRGARLPDAPELVEWLHRARGRGHELALHGYVHQGVPGGPLTRRWVNAVVSRGCAEFCALDEEAARRRLESGLAALASVGIVPEGFTPPGWLASPGAVAALRRLGLEYTTSHLGVHDLRTGARHGMVALSNRPGGLGERAGARLMRAAARRWAGHGRPFRIALHPADLARPGLRACALEAIDTALAEGARPCTYAGLVRSLRG</sequence>
<dbReference type="GO" id="GO:0005975">
    <property type="term" value="P:carbohydrate metabolic process"/>
    <property type="evidence" value="ECO:0007669"/>
    <property type="project" value="InterPro"/>
</dbReference>
<dbReference type="AlphaFoldDB" id="A0A7Y7E6T4"/>
<dbReference type="Proteomes" id="UP000587462">
    <property type="component" value="Unassembled WGS sequence"/>
</dbReference>
<dbReference type="RefSeq" id="WP_171079477.1">
    <property type="nucleotide sequence ID" value="NZ_BNBU01000001.1"/>
</dbReference>
<evidence type="ECO:0000313" key="1">
    <source>
        <dbReference type="EMBL" id="NVK77701.1"/>
    </source>
</evidence>
<proteinExistence type="predicted"/>
<dbReference type="Gene3D" id="3.20.20.370">
    <property type="entry name" value="Glycoside hydrolase/deacetylase"/>
    <property type="match status" value="1"/>
</dbReference>
<organism evidence="1 2">
    <name type="scientific">Streptomyces morookaense</name>
    <name type="common">Streptoverticillium morookaense</name>
    <dbReference type="NCBI Taxonomy" id="1970"/>
    <lineage>
        <taxon>Bacteria</taxon>
        <taxon>Bacillati</taxon>
        <taxon>Actinomycetota</taxon>
        <taxon>Actinomycetes</taxon>
        <taxon>Kitasatosporales</taxon>
        <taxon>Streptomycetaceae</taxon>
        <taxon>Streptomyces</taxon>
    </lineage>
</organism>
<dbReference type="Pfam" id="PF10096">
    <property type="entry name" value="DUF2334"/>
    <property type="match status" value="1"/>
</dbReference>
<dbReference type="EMBL" id="JABBXF010000014">
    <property type="protein sequence ID" value="NVK77701.1"/>
    <property type="molecule type" value="Genomic_DNA"/>
</dbReference>
<dbReference type="InterPro" id="IPR011330">
    <property type="entry name" value="Glyco_hydro/deAcase_b/a-brl"/>
</dbReference>